<keyword evidence="1 5" id="KW-0547">Nucleotide-binding</keyword>
<keyword evidence="3 7" id="KW-0175">Coiled coil</keyword>
<proteinExistence type="inferred from homology"/>
<keyword evidence="6" id="KW-0493">Microtubule</keyword>
<dbReference type="Proteomes" id="UP000006671">
    <property type="component" value="Unassembled WGS sequence"/>
</dbReference>
<protein>
    <recommendedName>
        <fullName evidence="6">Kinesin-like protein</fullName>
    </recommendedName>
</protein>
<accession>D2VLC0</accession>
<organism evidence="10">
    <name type="scientific">Naegleria gruberi</name>
    <name type="common">Amoeba</name>
    <dbReference type="NCBI Taxonomy" id="5762"/>
    <lineage>
        <taxon>Eukaryota</taxon>
        <taxon>Discoba</taxon>
        <taxon>Heterolobosea</taxon>
        <taxon>Tetramitia</taxon>
        <taxon>Eutetramitia</taxon>
        <taxon>Vahlkampfiidae</taxon>
        <taxon>Naegleria</taxon>
    </lineage>
</organism>
<dbReference type="AlphaFoldDB" id="D2VLC0"/>
<dbReference type="GO" id="GO:0003777">
    <property type="term" value="F:microtubule motor activity"/>
    <property type="evidence" value="ECO:0007669"/>
    <property type="project" value="InterPro"/>
</dbReference>
<name>D2VLC0_NAEGR</name>
<feature type="binding site" evidence="5">
    <location>
        <begin position="39"/>
        <end position="46"/>
    </location>
    <ligand>
        <name>ATP</name>
        <dbReference type="ChEBI" id="CHEBI:30616"/>
    </ligand>
</feature>
<dbReference type="GeneID" id="8851848"/>
<keyword evidence="2 5" id="KW-0067">ATP-binding</keyword>
<keyword evidence="10" id="KW-1185">Reference proteome</keyword>
<dbReference type="OrthoDB" id="123929at2759"/>
<dbReference type="InterPro" id="IPR019821">
    <property type="entry name" value="Kinesin_motor_CS"/>
</dbReference>
<dbReference type="GO" id="GO:0007018">
    <property type="term" value="P:microtubule-based movement"/>
    <property type="evidence" value="ECO:0007669"/>
    <property type="project" value="InterPro"/>
</dbReference>
<dbReference type="RefSeq" id="XP_002675105.1">
    <property type="nucleotide sequence ID" value="XM_002675059.1"/>
</dbReference>
<comment type="similarity">
    <text evidence="5 6">Belongs to the TRAFAC class myosin-kinesin ATPase superfamily. Kinesin family.</text>
</comment>
<evidence type="ECO:0000256" key="2">
    <source>
        <dbReference type="ARBA" id="ARBA00022840"/>
    </source>
</evidence>
<dbReference type="InParanoid" id="D2VLC0"/>
<dbReference type="PROSITE" id="PS50067">
    <property type="entry name" value="KINESIN_MOTOR_2"/>
    <property type="match status" value="1"/>
</dbReference>
<dbReference type="GO" id="GO:0005524">
    <property type="term" value="F:ATP binding"/>
    <property type="evidence" value="ECO:0007669"/>
    <property type="project" value="UniProtKB-UniRule"/>
</dbReference>
<dbReference type="SMART" id="SM00129">
    <property type="entry name" value="KISc"/>
    <property type="match status" value="1"/>
</dbReference>
<evidence type="ECO:0000256" key="1">
    <source>
        <dbReference type="ARBA" id="ARBA00022741"/>
    </source>
</evidence>
<dbReference type="PANTHER" id="PTHR47968:SF75">
    <property type="entry name" value="CENTROMERE-ASSOCIATED PROTEIN E"/>
    <property type="match status" value="1"/>
</dbReference>
<evidence type="ECO:0000256" key="5">
    <source>
        <dbReference type="PROSITE-ProRule" id="PRU00283"/>
    </source>
</evidence>
<feature type="coiled-coil region" evidence="7">
    <location>
        <begin position="326"/>
        <end position="373"/>
    </location>
</feature>
<evidence type="ECO:0000256" key="4">
    <source>
        <dbReference type="ARBA" id="ARBA00023175"/>
    </source>
</evidence>
<dbReference type="InterPro" id="IPR036961">
    <property type="entry name" value="Kinesin_motor_dom_sf"/>
</dbReference>
<dbReference type="InterPro" id="IPR001752">
    <property type="entry name" value="Kinesin_motor_dom"/>
</dbReference>
<evidence type="ECO:0000256" key="3">
    <source>
        <dbReference type="ARBA" id="ARBA00023054"/>
    </source>
</evidence>
<dbReference type="CDD" id="cd00106">
    <property type="entry name" value="KISc"/>
    <property type="match status" value="1"/>
</dbReference>
<dbReference type="PROSITE" id="PS00411">
    <property type="entry name" value="KINESIN_MOTOR_1"/>
    <property type="match status" value="1"/>
</dbReference>
<dbReference type="VEuPathDB" id="AmoebaDB:NAEGRDRAFT_69726"/>
<evidence type="ECO:0000256" key="7">
    <source>
        <dbReference type="SAM" id="Coils"/>
    </source>
</evidence>
<dbReference type="eggNOG" id="KOG4280">
    <property type="taxonomic scope" value="Eukaryota"/>
</dbReference>
<reference evidence="9 10" key="1">
    <citation type="journal article" date="2010" name="Cell">
        <title>The genome of Naegleria gruberi illuminates early eukaryotic versatility.</title>
        <authorList>
            <person name="Fritz-Laylin L.K."/>
            <person name="Prochnik S.E."/>
            <person name="Ginger M.L."/>
            <person name="Dacks J.B."/>
            <person name="Carpenter M.L."/>
            <person name="Field M.C."/>
            <person name="Kuo A."/>
            <person name="Paredez A."/>
            <person name="Chapman J."/>
            <person name="Pham J."/>
            <person name="Shu S."/>
            <person name="Neupane R."/>
            <person name="Cipriano M."/>
            <person name="Mancuso J."/>
            <person name="Tu H."/>
            <person name="Salamov A."/>
            <person name="Lindquist E."/>
            <person name="Shapiro H."/>
            <person name="Lucas S."/>
            <person name="Grigoriev I.V."/>
            <person name="Cande W.Z."/>
            <person name="Fulton C."/>
            <person name="Rokhsar D.S."/>
            <person name="Dawson S.C."/>
        </authorList>
    </citation>
    <scope>NUCLEOTIDE SEQUENCE [LARGE SCALE GENOMIC DNA]</scope>
    <source>
        <strain evidence="9 10">NEG-M</strain>
    </source>
</reference>
<gene>
    <name evidence="9" type="ORF">NAEGRDRAFT_69726</name>
</gene>
<evidence type="ECO:0000313" key="10">
    <source>
        <dbReference type="Proteomes" id="UP000006671"/>
    </source>
</evidence>
<evidence type="ECO:0000256" key="6">
    <source>
        <dbReference type="RuleBase" id="RU000394"/>
    </source>
</evidence>
<dbReference type="Gene3D" id="3.40.850.10">
    <property type="entry name" value="Kinesin motor domain"/>
    <property type="match status" value="1"/>
</dbReference>
<sequence>MFFDHVFPKETTQGELYESVRDTIAAVTEGYNGTIFAYGQTGTGKTFTMMGIDFSSENFNGENSMIIQSKSTILHDERRGIIPRSVEQIIQHIKKTKKSIKYRVYCSYLEIYNEKIFDLLNYNDKVSHLDVREDRKRGVYVQDLTTVCVSKEEEIFALMEKGAKNRSISSTDMNERSSRSHTIFQMFIEQEPVNPSNQEEAFVKVSKLNLVDLAGSEKWNTIYSNKMGDRRIQEMNSINLSLSALGNCISALMQSNRSHIPFRDSKLTRLLQDSLGGNTKTVFVATVSSSVLAYDESLSTLKFADRAKRVVLNAKVNEMIDDSILIKRYEKEIDRLRKTVEQNSKASSRIANLTEENSKLREENKQLRDFINNKGMGPVSILNSDEVNVHTRFYKKLETLEEIEKDQRGRQKELEDYHDWLHSIPVKYEGEDYSLDIKERLKLMETSIKMQAKELERTKTLFLRDVKIIKEDLDEKTAEIQNHVKLIKEKDEYIKKLKEEKANEDMIRQIQERKPETDRQAAAKFESITEEMKNNLSLGVTAFRENLIEMLNEYLEDTLKEHDDLFVVLAEESKGLIEGCSEALEETIIEAQRDFCEQTRDVIKSVPSVQIVQKEVSTPVATEDQDKSLSNLGIQTNATKNLNQPDVVEFFKNSLQEATRSESKYSTFILFVNWKR</sequence>
<dbReference type="OMA" id="SEKWNTI"/>
<feature type="domain" description="Kinesin motor" evidence="8">
    <location>
        <begin position="1"/>
        <end position="310"/>
    </location>
</feature>
<evidence type="ECO:0000259" key="8">
    <source>
        <dbReference type="PROSITE" id="PS50067"/>
    </source>
</evidence>
<dbReference type="GO" id="GO:0008017">
    <property type="term" value="F:microtubule binding"/>
    <property type="evidence" value="ECO:0007669"/>
    <property type="project" value="InterPro"/>
</dbReference>
<dbReference type="EMBL" id="GG738880">
    <property type="protein sequence ID" value="EFC42361.1"/>
    <property type="molecule type" value="Genomic_DNA"/>
</dbReference>
<evidence type="ECO:0000313" key="9">
    <source>
        <dbReference type="EMBL" id="EFC42361.1"/>
    </source>
</evidence>
<dbReference type="GO" id="GO:0005874">
    <property type="term" value="C:microtubule"/>
    <property type="evidence" value="ECO:0007669"/>
    <property type="project" value="UniProtKB-KW"/>
</dbReference>
<dbReference type="STRING" id="5762.D2VLC0"/>
<dbReference type="KEGG" id="ngr:NAEGRDRAFT_69726"/>
<dbReference type="Pfam" id="PF00225">
    <property type="entry name" value="Kinesin"/>
    <property type="match status" value="1"/>
</dbReference>
<dbReference type="PANTHER" id="PTHR47968">
    <property type="entry name" value="CENTROMERE PROTEIN E"/>
    <property type="match status" value="1"/>
</dbReference>
<dbReference type="SUPFAM" id="SSF52540">
    <property type="entry name" value="P-loop containing nucleoside triphosphate hydrolases"/>
    <property type="match status" value="1"/>
</dbReference>
<dbReference type="InterPro" id="IPR027640">
    <property type="entry name" value="Kinesin-like_fam"/>
</dbReference>
<dbReference type="PRINTS" id="PR00380">
    <property type="entry name" value="KINESINHEAVY"/>
</dbReference>
<dbReference type="InterPro" id="IPR027417">
    <property type="entry name" value="P-loop_NTPase"/>
</dbReference>
<keyword evidence="4 5" id="KW-0505">Motor protein</keyword>